<name>A0AC61S0Q1_9FIRM</name>
<proteinExistence type="predicted"/>
<dbReference type="EMBL" id="SRYA01000003">
    <property type="protein sequence ID" value="TGY98021.1"/>
    <property type="molecule type" value="Genomic_DNA"/>
</dbReference>
<gene>
    <name evidence="1" type="ORF">E5329_02565</name>
</gene>
<organism evidence="1 2">
    <name type="scientific">Petralouisia muris</name>
    <dbReference type="NCBI Taxonomy" id="3032872"/>
    <lineage>
        <taxon>Bacteria</taxon>
        <taxon>Bacillati</taxon>
        <taxon>Bacillota</taxon>
        <taxon>Clostridia</taxon>
        <taxon>Lachnospirales</taxon>
        <taxon>Lachnospiraceae</taxon>
        <taxon>Petralouisia</taxon>
    </lineage>
</organism>
<dbReference type="Proteomes" id="UP000304953">
    <property type="component" value="Unassembled WGS sequence"/>
</dbReference>
<comment type="caution">
    <text evidence="1">The sequence shown here is derived from an EMBL/GenBank/DDBJ whole genome shotgun (WGS) entry which is preliminary data.</text>
</comment>
<protein>
    <submittedName>
        <fullName evidence="1">AraC family transcriptional regulator</fullName>
    </submittedName>
</protein>
<reference evidence="1" key="1">
    <citation type="submission" date="2019-04" db="EMBL/GenBank/DDBJ databases">
        <title>Microbes associate with the intestines of laboratory mice.</title>
        <authorList>
            <person name="Navarre W."/>
            <person name="Wong E."/>
            <person name="Huang K."/>
            <person name="Tropini C."/>
            <person name="Ng K."/>
            <person name="Yu B."/>
        </authorList>
    </citation>
    <scope>NUCLEOTIDE SEQUENCE</scope>
    <source>
        <strain evidence="1">NM01_1-7b</strain>
    </source>
</reference>
<sequence length="290" mass="32984">MNILEYENTQEIKSHGHGNFPFNIYLCSIPLDFSIVPLHWHNDMEIIYIKKGRGKITVDLMPLFVSGGDIVIVPPGQLHSIEQLEHYSMEYENIIFQLSMLTCAQNDDCTEKFLLPLIQGQVLFPNYFPPDSPLYPALSSCLGAMDEICKTFPNGYQLAVKGQLFSFFYTLISPGNVPPPRHNHKSLDRLKEILKYVEINYNEKISISDAAGICGFSNSHFMKFFKNNMGVSFTDYLNEYRLTMAARLLLSSSDSIAAIAGETGFDNLSYFNRRFKKKYGCTPFTFRAGN</sequence>
<keyword evidence="2" id="KW-1185">Reference proteome</keyword>
<accession>A0AC61S0Q1</accession>
<evidence type="ECO:0000313" key="2">
    <source>
        <dbReference type="Proteomes" id="UP000304953"/>
    </source>
</evidence>
<evidence type="ECO:0000313" key="1">
    <source>
        <dbReference type="EMBL" id="TGY98021.1"/>
    </source>
</evidence>